<feature type="transmembrane region" description="Helical" evidence="6">
    <location>
        <begin position="105"/>
        <end position="129"/>
    </location>
</feature>
<dbReference type="EMBL" id="MH036942">
    <property type="protein sequence ID" value="AVT50666.1"/>
    <property type="molecule type" value="Genomic_DNA"/>
</dbReference>
<evidence type="ECO:0000256" key="6">
    <source>
        <dbReference type="SAM" id="Phobius"/>
    </source>
</evidence>
<protein>
    <submittedName>
        <fullName evidence="7">Envelope protein UL43</fullName>
    </submittedName>
</protein>
<evidence type="ECO:0000256" key="2">
    <source>
        <dbReference type="ARBA" id="ARBA00008930"/>
    </source>
</evidence>
<feature type="transmembrane region" description="Helical" evidence="6">
    <location>
        <begin position="295"/>
        <end position="315"/>
    </location>
</feature>
<accession>A0A455JMX8</accession>
<keyword evidence="7" id="KW-0946">Virion</keyword>
<dbReference type="GO" id="GO:0019031">
    <property type="term" value="C:viral envelope"/>
    <property type="evidence" value="ECO:0007669"/>
    <property type="project" value="UniProtKB-KW"/>
</dbReference>
<dbReference type="Proteomes" id="UP000325841">
    <property type="component" value="Segment"/>
</dbReference>
<evidence type="ECO:0000313" key="7">
    <source>
        <dbReference type="EMBL" id="AVT50666.1"/>
    </source>
</evidence>
<feature type="transmembrane region" description="Helical" evidence="6">
    <location>
        <begin position="21"/>
        <end position="44"/>
    </location>
</feature>
<proteinExistence type="inferred from homology"/>
<keyword evidence="7" id="KW-0261">Viral envelope protein</keyword>
<organism evidence="7 8">
    <name type="scientific">Cervid alphaherpesvirus 1</name>
    <dbReference type="NCBI Taxonomy" id="79891"/>
    <lineage>
        <taxon>Viruses</taxon>
        <taxon>Duplodnaviria</taxon>
        <taxon>Heunggongvirae</taxon>
        <taxon>Peploviricota</taxon>
        <taxon>Herviviricetes</taxon>
        <taxon>Herpesvirales</taxon>
        <taxon>Orthoherpesviridae</taxon>
        <taxon>Alphaherpesvirinae</taxon>
        <taxon>Varicellovirus</taxon>
        <taxon>Varicellovirus cervidalpha1</taxon>
    </lineage>
</organism>
<keyword evidence="8" id="KW-1185">Reference proteome</keyword>
<keyword evidence="4 6" id="KW-1133">Transmembrane helix</keyword>
<evidence type="ECO:0000256" key="4">
    <source>
        <dbReference type="ARBA" id="ARBA00022989"/>
    </source>
</evidence>
<evidence type="ECO:0000256" key="3">
    <source>
        <dbReference type="ARBA" id="ARBA00022692"/>
    </source>
</evidence>
<feature type="transmembrane region" description="Helical" evidence="6">
    <location>
        <begin position="141"/>
        <end position="159"/>
    </location>
</feature>
<dbReference type="GO" id="GO:0019033">
    <property type="term" value="C:viral tegument"/>
    <property type="evidence" value="ECO:0007669"/>
    <property type="project" value="InterPro"/>
</dbReference>
<feature type="transmembrane region" description="Helical" evidence="6">
    <location>
        <begin position="232"/>
        <end position="252"/>
    </location>
</feature>
<keyword evidence="3 6" id="KW-0812">Transmembrane</keyword>
<evidence type="ECO:0000256" key="1">
    <source>
        <dbReference type="ARBA" id="ARBA00004141"/>
    </source>
</evidence>
<dbReference type="Pfam" id="PF05072">
    <property type="entry name" value="Herpes_UL43"/>
    <property type="match status" value="1"/>
</dbReference>
<feature type="transmembrane region" description="Helical" evidence="6">
    <location>
        <begin position="321"/>
        <end position="340"/>
    </location>
</feature>
<feature type="transmembrane region" description="Helical" evidence="6">
    <location>
        <begin position="165"/>
        <end position="186"/>
    </location>
</feature>
<feature type="transmembrane region" description="Helical" evidence="6">
    <location>
        <begin position="80"/>
        <end position="99"/>
    </location>
</feature>
<feature type="transmembrane region" description="Helical" evidence="6">
    <location>
        <begin position="50"/>
        <end position="68"/>
    </location>
</feature>
<name>A0A455JMX8_9ALPH</name>
<reference evidence="7 8" key="1">
    <citation type="submission" date="2018-03" db="EMBL/GenBank/DDBJ databases">
        <title>Cervid herpesvirus genomes.</title>
        <authorList>
            <person name="Das Neves C.G."/>
            <person name="Davison A.J."/>
        </authorList>
    </citation>
    <scope>NUCLEOTIDE SEQUENCE [LARGE SCALE GENOMIC DNA]</scope>
    <source>
        <strain evidence="7 8">Anlier</strain>
    </source>
</reference>
<evidence type="ECO:0000256" key="5">
    <source>
        <dbReference type="ARBA" id="ARBA00023136"/>
    </source>
</evidence>
<dbReference type="KEGG" id="vg:80531998"/>
<dbReference type="GeneID" id="80531998"/>
<dbReference type="GO" id="GO:0016020">
    <property type="term" value="C:membrane"/>
    <property type="evidence" value="ECO:0007669"/>
    <property type="project" value="UniProtKB-SubCell"/>
</dbReference>
<keyword evidence="5 6" id="KW-0472">Membrane</keyword>
<feature type="transmembrane region" description="Helical" evidence="6">
    <location>
        <begin position="264"/>
        <end position="283"/>
    </location>
</feature>
<comment type="subcellular location">
    <subcellularLocation>
        <location evidence="1">Membrane</location>
        <topology evidence="1">Multi-pass membrane protein</topology>
    </subcellularLocation>
</comment>
<dbReference type="RefSeq" id="YP_010794982.1">
    <property type="nucleotide sequence ID" value="NC_075564.1"/>
</dbReference>
<comment type="similarity">
    <text evidence="2">Belongs to the alphaherpesvirinae HHV-1 UL43 family.</text>
</comment>
<sequence length="376" mass="35703">MLASARVSGCAGARAGCGPCALAATGALAAMGAHAGLMAAALAAAGRACAPAALVAAAAAAALVLWRPAARTLRRRLAPLGRLAQALAVAAALAVWAAGPAPAAARGALAGAAAAYVVGGAPVYCAHFVTAAAGTGAHFRAALLAMTCGLLLGLSAGGWGARPEALAAAGAAAALAVAATDAAAALEDTCHYKIWRYAALRSLAPLGEAACPADPRGPREDAVPARAPARAAAAELALAGAALAAAAALWAPGRALGLEGGGRWRSRGAVLLSVACGHAVALAEHVGLRRARADAAAGALMAHVGVCALGAALLLCGADGGAPAALASATAGALVACVGVRRRARGVAGLAAAHVAKALHAALGLCVGACWACADE</sequence>
<gene>
    <name evidence="7" type="primary">UL43</name>
</gene>
<dbReference type="InterPro" id="IPR007764">
    <property type="entry name" value="Herpes_UL43"/>
</dbReference>
<evidence type="ECO:0000313" key="8">
    <source>
        <dbReference type="Proteomes" id="UP000325841"/>
    </source>
</evidence>